<sequence>MKVGNLRLNTFDQLRRLHVKIIQYIFCFFIDSTETACHDVFVSESLFQVGIGKGGANGIRIGILMSKNINSLSHVSNSLLFL</sequence>
<reference evidence="1" key="1">
    <citation type="submission" date="2019-08" db="EMBL/GenBank/DDBJ databases">
        <authorList>
            <person name="Kucharzyk K."/>
            <person name="Murdoch R.W."/>
            <person name="Higgins S."/>
            <person name="Loffler F."/>
        </authorList>
    </citation>
    <scope>NUCLEOTIDE SEQUENCE</scope>
</reference>
<accession>A0A645ECX8</accession>
<comment type="caution">
    <text evidence="1">The sequence shown here is derived from an EMBL/GenBank/DDBJ whole genome shotgun (WGS) entry which is preliminary data.</text>
</comment>
<dbReference type="EMBL" id="VSSQ01045073">
    <property type="protein sequence ID" value="MPM98948.1"/>
    <property type="molecule type" value="Genomic_DNA"/>
</dbReference>
<proteinExistence type="predicted"/>
<name>A0A645ECX8_9ZZZZ</name>
<dbReference type="AlphaFoldDB" id="A0A645ECX8"/>
<evidence type="ECO:0000313" key="1">
    <source>
        <dbReference type="EMBL" id="MPM98948.1"/>
    </source>
</evidence>
<organism evidence="1">
    <name type="scientific">bioreactor metagenome</name>
    <dbReference type="NCBI Taxonomy" id="1076179"/>
    <lineage>
        <taxon>unclassified sequences</taxon>
        <taxon>metagenomes</taxon>
        <taxon>ecological metagenomes</taxon>
    </lineage>
</organism>
<protein>
    <submittedName>
        <fullName evidence="1">Uncharacterized protein</fullName>
    </submittedName>
</protein>
<gene>
    <name evidence="1" type="ORF">SDC9_146138</name>
</gene>